<comment type="subcellular location">
    <subcellularLocation>
        <location evidence="1">Membrane</location>
        <topology evidence="1">Multi-pass membrane protein</topology>
    </subcellularLocation>
</comment>
<evidence type="ECO:0000256" key="6">
    <source>
        <dbReference type="SAM" id="Phobius"/>
    </source>
</evidence>
<dbReference type="Pfam" id="PF01569">
    <property type="entry name" value="PAP2"/>
    <property type="match status" value="1"/>
</dbReference>
<dbReference type="EMBL" id="JACSEA010000001">
    <property type="protein sequence ID" value="KAF7412413.1"/>
    <property type="molecule type" value="Genomic_DNA"/>
</dbReference>
<proteinExistence type="inferred from homology"/>
<keyword evidence="5 6" id="KW-0472">Membrane</keyword>
<dbReference type="InterPro" id="IPR036938">
    <property type="entry name" value="PAP2/HPO_sf"/>
</dbReference>
<dbReference type="InterPro" id="IPR000326">
    <property type="entry name" value="PAP2/HPO"/>
</dbReference>
<evidence type="ECO:0000256" key="2">
    <source>
        <dbReference type="ARBA" id="ARBA00008816"/>
    </source>
</evidence>
<keyword evidence="3 6" id="KW-0812">Transmembrane</keyword>
<comment type="similarity">
    <text evidence="2">Belongs to the PA-phosphatase related phosphoesterase family.</text>
</comment>
<evidence type="ECO:0000313" key="8">
    <source>
        <dbReference type="EMBL" id="KAF7412413.1"/>
    </source>
</evidence>
<feature type="domain" description="Phosphatidic acid phosphatase type 2/haloperoxidase" evidence="7">
    <location>
        <begin position="93"/>
        <end position="231"/>
    </location>
</feature>
<reference evidence="8" key="1">
    <citation type="journal article" date="2020" name="G3 (Bethesda)">
        <title>High-Quality Assemblies for Three Invasive Social Wasps from the &lt;i&gt;Vespula&lt;/i&gt; Genus.</title>
        <authorList>
            <person name="Harrop T.W.R."/>
            <person name="Guhlin J."/>
            <person name="McLaughlin G.M."/>
            <person name="Permina E."/>
            <person name="Stockwell P."/>
            <person name="Gilligan J."/>
            <person name="Le Lec M.F."/>
            <person name="Gruber M.A.M."/>
            <person name="Quinn O."/>
            <person name="Lovegrove M."/>
            <person name="Duncan E.J."/>
            <person name="Remnant E.J."/>
            <person name="Van Eeckhoven J."/>
            <person name="Graham B."/>
            <person name="Knapp R.A."/>
            <person name="Langford K.W."/>
            <person name="Kronenberg Z."/>
            <person name="Press M.O."/>
            <person name="Eacker S.M."/>
            <person name="Wilson-Rankin E.E."/>
            <person name="Purcell J."/>
            <person name="Lester P.J."/>
            <person name="Dearden P.K."/>
        </authorList>
    </citation>
    <scope>NUCLEOTIDE SEQUENCE</scope>
    <source>
        <strain evidence="8">Marl-1</strain>
    </source>
</reference>
<dbReference type="UniPathway" id="UPA00085"/>
<comment type="caution">
    <text evidence="8">The sequence shown here is derived from an EMBL/GenBank/DDBJ whole genome shotgun (WGS) entry which is preliminary data.</text>
</comment>
<evidence type="ECO:0000313" key="9">
    <source>
        <dbReference type="Proteomes" id="UP000614350"/>
    </source>
</evidence>
<keyword evidence="9" id="KW-1185">Reference proteome</keyword>
<gene>
    <name evidence="8" type="ORF">HZH66_001309</name>
</gene>
<dbReference type="SUPFAM" id="SSF48317">
    <property type="entry name" value="Acid phosphatase/Vanadium-dependent haloperoxidase"/>
    <property type="match status" value="1"/>
</dbReference>
<evidence type="ECO:0000256" key="1">
    <source>
        <dbReference type="ARBA" id="ARBA00004141"/>
    </source>
</evidence>
<sequence>MLIVRLFGIEFSASFCFDVLLRIILALLFLELEQAEPFTRKIHEDELWLYKNPQTDSYVPTTVLWPLVFLMPVVVILFSFIINKDRIDFSQALLCVTLALGFNGLITDIIKLIVGRPRPDFFWRCFPDGQMNSEFKCTGNPITIRDGKKSFPSGHSSFAFASFGFVALYLAGKLHTFSLTGKAQSWKLCFFILPICIALVIALSRTCDYHHHWQDIVAGGIIGSCLTYICYRHYYPPLDSQMCHKPYAAFTMQLQLENIKNNKSEQIKWI</sequence>
<dbReference type="PANTHER" id="PTHR10165:SF35">
    <property type="entry name" value="RE23632P"/>
    <property type="match status" value="1"/>
</dbReference>
<organism evidence="8 9">
    <name type="scientific">Vespula vulgaris</name>
    <name type="common">Yellow jacket</name>
    <name type="synonym">Wasp</name>
    <dbReference type="NCBI Taxonomy" id="7454"/>
    <lineage>
        <taxon>Eukaryota</taxon>
        <taxon>Metazoa</taxon>
        <taxon>Ecdysozoa</taxon>
        <taxon>Arthropoda</taxon>
        <taxon>Hexapoda</taxon>
        <taxon>Insecta</taxon>
        <taxon>Pterygota</taxon>
        <taxon>Neoptera</taxon>
        <taxon>Endopterygota</taxon>
        <taxon>Hymenoptera</taxon>
        <taxon>Apocrita</taxon>
        <taxon>Aculeata</taxon>
        <taxon>Vespoidea</taxon>
        <taxon>Vespidae</taxon>
        <taxon>Vespinae</taxon>
        <taxon>Vespula</taxon>
    </lineage>
</organism>
<dbReference type="SMART" id="SM00014">
    <property type="entry name" value="acidPPc"/>
    <property type="match status" value="1"/>
</dbReference>
<dbReference type="GO" id="GO:0016020">
    <property type="term" value="C:membrane"/>
    <property type="evidence" value="ECO:0007669"/>
    <property type="project" value="UniProtKB-SubCell"/>
</dbReference>
<dbReference type="PANTHER" id="PTHR10165">
    <property type="entry name" value="LIPID PHOSPHATE PHOSPHATASE"/>
    <property type="match status" value="1"/>
</dbReference>
<accession>A0A834NLN4</accession>
<evidence type="ECO:0000259" key="7">
    <source>
        <dbReference type="SMART" id="SM00014"/>
    </source>
</evidence>
<dbReference type="Proteomes" id="UP000614350">
    <property type="component" value="Unassembled WGS sequence"/>
</dbReference>
<feature type="transmembrane region" description="Helical" evidence="6">
    <location>
        <begin position="186"/>
        <end position="204"/>
    </location>
</feature>
<name>A0A834NLN4_VESVU</name>
<evidence type="ECO:0000256" key="4">
    <source>
        <dbReference type="ARBA" id="ARBA00022989"/>
    </source>
</evidence>
<protein>
    <recommendedName>
        <fullName evidence="7">Phosphatidic acid phosphatase type 2/haloperoxidase domain-containing protein</fullName>
    </recommendedName>
</protein>
<dbReference type="GO" id="GO:0006644">
    <property type="term" value="P:phospholipid metabolic process"/>
    <property type="evidence" value="ECO:0007669"/>
    <property type="project" value="UniProtKB-UniPathway"/>
</dbReference>
<feature type="transmembrane region" description="Helical" evidence="6">
    <location>
        <begin position="7"/>
        <end position="30"/>
    </location>
</feature>
<evidence type="ECO:0000256" key="5">
    <source>
        <dbReference type="ARBA" id="ARBA00023136"/>
    </source>
</evidence>
<dbReference type="Gene3D" id="1.20.144.10">
    <property type="entry name" value="Phosphatidic acid phosphatase type 2/haloperoxidase"/>
    <property type="match status" value="1"/>
</dbReference>
<feature type="transmembrane region" description="Helical" evidence="6">
    <location>
        <begin position="93"/>
        <end position="114"/>
    </location>
</feature>
<feature type="transmembrane region" description="Helical" evidence="6">
    <location>
        <begin position="216"/>
        <end position="235"/>
    </location>
</feature>
<dbReference type="GO" id="GO:0046839">
    <property type="term" value="P:phospholipid dephosphorylation"/>
    <property type="evidence" value="ECO:0007669"/>
    <property type="project" value="TreeGrafter"/>
</dbReference>
<feature type="transmembrane region" description="Helical" evidence="6">
    <location>
        <begin position="157"/>
        <end position="174"/>
    </location>
</feature>
<keyword evidence="4 6" id="KW-1133">Transmembrane helix</keyword>
<feature type="transmembrane region" description="Helical" evidence="6">
    <location>
        <begin position="63"/>
        <end position="81"/>
    </location>
</feature>
<dbReference type="GO" id="GO:0008195">
    <property type="term" value="F:phosphatidate phosphatase activity"/>
    <property type="evidence" value="ECO:0007669"/>
    <property type="project" value="TreeGrafter"/>
</dbReference>
<dbReference type="CDD" id="cd03390">
    <property type="entry name" value="PAP2_containing_1_like"/>
    <property type="match status" value="1"/>
</dbReference>
<dbReference type="AlphaFoldDB" id="A0A834NLN4"/>
<evidence type="ECO:0000256" key="3">
    <source>
        <dbReference type="ARBA" id="ARBA00022692"/>
    </source>
</evidence>
<dbReference type="InterPro" id="IPR043216">
    <property type="entry name" value="PAP-like"/>
</dbReference>